<feature type="compositionally biased region" description="Polar residues" evidence="6">
    <location>
        <begin position="514"/>
        <end position="535"/>
    </location>
</feature>
<dbReference type="CDD" id="cd11386">
    <property type="entry name" value="MCP_signal"/>
    <property type="match status" value="1"/>
</dbReference>
<dbReference type="SMART" id="SM00304">
    <property type="entry name" value="HAMP"/>
    <property type="match status" value="2"/>
</dbReference>
<dbReference type="EMBL" id="CR936258">
    <property type="protein sequence ID" value="CAI50844.1"/>
    <property type="molecule type" value="Genomic_DNA"/>
</dbReference>
<dbReference type="PROSITE" id="PS50111">
    <property type="entry name" value="CHEMOTAXIS_TRANSDUC_2"/>
    <property type="match status" value="1"/>
</dbReference>
<dbReference type="PANTHER" id="PTHR47628:SF1">
    <property type="entry name" value="ALIPHATIC AMIDASE EXPRESSION-REGULATING PROTEIN"/>
    <property type="match status" value="1"/>
</dbReference>
<name>Q3IM22_NATPD</name>
<dbReference type="PROSITE" id="PS50885">
    <property type="entry name" value="HAMP"/>
    <property type="match status" value="1"/>
</dbReference>
<dbReference type="NCBIfam" id="TIGR03669">
    <property type="entry name" value="urea_ABC_arch"/>
    <property type="match status" value="1"/>
</dbReference>
<sequence>MGPRGTILEKLGRSTLVSTGSVGGVGGLIGKSTVSGSRDDPITLAVLENRSGKFAELGTSKWQASRLAVEELNESGGALGRKIELIDPDPASDVKRYRQLTTEILEERDVDAIWAGYASSEREVVRPITNAHRQLYFYTNQYEGGVCDRYTFPVGATARQQLGAVLPYLVSEYGPKIFTIAADYNFGHLSSDWVEILAAENDAEVIGTEFVPLSETSFEWLVDRIEAADPDFVMSMLVGDNHAEFFREKATRDLSMPIGTSTAMAQAFEHKRYEPPAFADVYAGVNYMEELSTQENTTFVERFYEMFPDADYINQEAQNNYVSIHLYAKAVEAAGTTDQDAVIEQLESGLSFDAPEGRVAIDGATHHINHTMRIARADEDHNIEFFNEQRIDETFLSQTVGCDLREVAETTQYRPALFHQQGTFDSMHDALEDRVQDAHESEKLREQLEARTQAYSDAMRAAAEGDLTTRMSTGANNEALAVIAEEFNEMIAEMERTLADIGEFADDVASASREVTTSTDEVRATSESVASSIDQISDGAADQNESLQVVNDEMSDLSATIEEVAATTDEVADVAAKTAAAGSHGQEAATDAIAGMNETEQKAEQAVDAIHELEAEVTEIDALIDQISEIAEQTNILALNANIEAARTGGDGESNGDGFAVVANEVKELSEEVKQAAESAESRVEAIQERTDRSTTAVEATSERIAGASEQVTEAVEALEEIAAYADETNDGIQEISNTTEDQATSTEETVSMIDEVASISEETTTEAESVAAAAEEQSASLAEVSASATELSERAAELSEAISRFEVGADLDDDAVDTSGAAEPGVSD</sequence>
<dbReference type="OrthoDB" id="8523at2157"/>
<feature type="region of interest" description="Disordered" evidence="6">
    <location>
        <begin position="514"/>
        <end position="542"/>
    </location>
</feature>
<evidence type="ECO:0000256" key="4">
    <source>
        <dbReference type="PROSITE-ProRule" id="PRU00284"/>
    </source>
</evidence>
<dbReference type="InterPro" id="IPR004090">
    <property type="entry name" value="Chemotax_Me-accpt_rcpt"/>
</dbReference>
<feature type="region of interest" description="Disordered" evidence="6">
    <location>
        <begin position="810"/>
        <end position="829"/>
    </location>
</feature>
<feature type="coiled-coil region" evidence="5">
    <location>
        <begin position="596"/>
        <end position="633"/>
    </location>
</feature>
<evidence type="ECO:0000256" key="6">
    <source>
        <dbReference type="SAM" id="MobiDB-lite"/>
    </source>
</evidence>
<evidence type="ECO:0000313" key="9">
    <source>
        <dbReference type="EMBL" id="CAI50844.1"/>
    </source>
</evidence>
<organism evidence="9 10">
    <name type="scientific">Natronomonas pharaonis (strain ATCC 35678 / DSM 2160 / CIP 103997 / JCM 8858 / NBRC 14720 / NCIMB 2260 / Gabara)</name>
    <name type="common">Halobacterium pharaonis</name>
    <dbReference type="NCBI Taxonomy" id="348780"/>
    <lineage>
        <taxon>Archaea</taxon>
        <taxon>Methanobacteriati</taxon>
        <taxon>Methanobacteriota</taxon>
        <taxon>Stenosarchaea group</taxon>
        <taxon>Halobacteria</taxon>
        <taxon>Halobacteriales</taxon>
        <taxon>Natronomonadaceae</taxon>
        <taxon>Natronomonas</taxon>
    </lineage>
</organism>
<gene>
    <name evidence="9" type="primary">htr32</name>
    <name evidence="9" type="ordered locus">NP_6128A</name>
</gene>
<protein>
    <submittedName>
        <fullName evidence="9">Transducer protein Htr32</fullName>
    </submittedName>
</protein>
<dbReference type="SUPFAM" id="SSF53822">
    <property type="entry name" value="Periplasmic binding protein-like I"/>
    <property type="match status" value="1"/>
</dbReference>
<dbReference type="GO" id="GO:0007165">
    <property type="term" value="P:signal transduction"/>
    <property type="evidence" value="ECO:0007669"/>
    <property type="project" value="UniProtKB-KW"/>
</dbReference>
<evidence type="ECO:0000259" key="7">
    <source>
        <dbReference type="PROSITE" id="PS50111"/>
    </source>
</evidence>
<dbReference type="Proteomes" id="UP000002698">
    <property type="component" value="Plasmid PL131"/>
</dbReference>
<geneLocation type="plasmid" evidence="9 10">
    <name>PL131</name>
</geneLocation>
<dbReference type="Gene3D" id="3.40.50.2300">
    <property type="match status" value="2"/>
</dbReference>
<comment type="similarity">
    <text evidence="3">Belongs to the methyl-accepting chemotaxis (MCP) protein family.</text>
</comment>
<dbReference type="SUPFAM" id="SSF58104">
    <property type="entry name" value="Methyl-accepting chemotaxis protein (MCP) signaling domain"/>
    <property type="match status" value="1"/>
</dbReference>
<evidence type="ECO:0000256" key="3">
    <source>
        <dbReference type="ARBA" id="ARBA00029447"/>
    </source>
</evidence>
<dbReference type="GeneID" id="28378317"/>
<dbReference type="RefSeq" id="WP_011324445.1">
    <property type="nucleotide sequence ID" value="NC_007427.1"/>
</dbReference>
<dbReference type="Pfam" id="PF00015">
    <property type="entry name" value="MCPsignal"/>
    <property type="match status" value="1"/>
</dbReference>
<dbReference type="AlphaFoldDB" id="Q3IM22"/>
<dbReference type="Gene3D" id="1.10.287.950">
    <property type="entry name" value="Methyl-accepting chemotaxis protein"/>
    <property type="match status" value="1"/>
</dbReference>
<dbReference type="GO" id="GO:0004888">
    <property type="term" value="F:transmembrane signaling receptor activity"/>
    <property type="evidence" value="ECO:0007669"/>
    <property type="project" value="InterPro"/>
</dbReference>
<dbReference type="PANTHER" id="PTHR47628">
    <property type="match status" value="1"/>
</dbReference>
<dbReference type="InterPro" id="IPR019968">
    <property type="entry name" value="Urea_ABC_transptr_substrate-bd"/>
</dbReference>
<keyword evidence="1" id="KW-0732">Signal</keyword>
<dbReference type="InterPro" id="IPR003660">
    <property type="entry name" value="HAMP_dom"/>
</dbReference>
<keyword evidence="10" id="KW-1185">Reference proteome</keyword>
<dbReference type="EnsemblBacteria" id="CAI50844">
    <property type="protein sequence ID" value="CAI50844"/>
    <property type="gene ID" value="NP_6128A"/>
</dbReference>
<evidence type="ECO:0000313" key="10">
    <source>
        <dbReference type="Proteomes" id="UP000002698"/>
    </source>
</evidence>
<dbReference type="KEGG" id="nph:NP_6128A"/>
<dbReference type="SMART" id="SM00283">
    <property type="entry name" value="MA"/>
    <property type="match status" value="1"/>
</dbReference>
<evidence type="ECO:0000256" key="1">
    <source>
        <dbReference type="ARBA" id="ARBA00022729"/>
    </source>
</evidence>
<dbReference type="Pfam" id="PF13458">
    <property type="entry name" value="Peripla_BP_6"/>
    <property type="match status" value="1"/>
</dbReference>
<keyword evidence="9" id="KW-0614">Plasmid</keyword>
<dbReference type="InterPro" id="IPR004089">
    <property type="entry name" value="MCPsignal_dom"/>
</dbReference>
<reference evidence="9 10" key="1">
    <citation type="journal article" date="2005" name="Genome Res.">
        <title>Living with two extremes: conclusions from the genome sequence of Natronomonas pharaonis.</title>
        <authorList>
            <person name="Falb M."/>
            <person name="Pfeiffer F."/>
            <person name="Palm P."/>
            <person name="Rodewald K."/>
            <person name="Hickmann V."/>
            <person name="Tittor J."/>
            <person name="Oesterhelt D."/>
        </authorList>
    </citation>
    <scope>NUCLEOTIDE SEQUENCE [LARGE SCALE GENOMIC DNA]</scope>
    <source>
        <strain evidence="10">ATCC 35678 / DSM 2160 / CIP 103997 / JCM 8858 / NBRC 14720 / NCIMB 2260 / Gabara</strain>
    </source>
</reference>
<evidence type="ECO:0000256" key="2">
    <source>
        <dbReference type="ARBA" id="ARBA00023224"/>
    </source>
</evidence>
<feature type="domain" description="Methyl-accepting transducer" evidence="7">
    <location>
        <begin position="518"/>
        <end position="758"/>
    </location>
</feature>
<keyword evidence="5" id="KW-0175">Coiled coil</keyword>
<evidence type="ECO:0000256" key="5">
    <source>
        <dbReference type="SAM" id="Coils"/>
    </source>
</evidence>
<dbReference type="CDD" id="cd06225">
    <property type="entry name" value="HAMP"/>
    <property type="match status" value="1"/>
</dbReference>
<feature type="coiled-coil region" evidence="5">
    <location>
        <begin position="659"/>
        <end position="690"/>
    </location>
</feature>
<dbReference type="HOGENOM" id="CLU_341856_0_0_2"/>
<dbReference type="InterPro" id="IPR028082">
    <property type="entry name" value="Peripla_BP_I"/>
</dbReference>
<feature type="domain" description="HAMP" evidence="8">
    <location>
        <begin position="446"/>
        <end position="499"/>
    </location>
</feature>
<evidence type="ECO:0000259" key="8">
    <source>
        <dbReference type="PROSITE" id="PS50885"/>
    </source>
</evidence>
<dbReference type="GO" id="GO:0016020">
    <property type="term" value="C:membrane"/>
    <property type="evidence" value="ECO:0007669"/>
    <property type="project" value="InterPro"/>
</dbReference>
<keyword evidence="2 4" id="KW-0807">Transducer</keyword>
<accession>Q3IM22</accession>
<dbReference type="GO" id="GO:0006935">
    <property type="term" value="P:chemotaxis"/>
    <property type="evidence" value="ECO:0007669"/>
    <property type="project" value="InterPro"/>
</dbReference>
<dbReference type="InterPro" id="IPR028081">
    <property type="entry name" value="Leu-bd"/>
</dbReference>
<dbReference type="PRINTS" id="PR00260">
    <property type="entry name" value="CHEMTRNSDUCR"/>
</dbReference>
<proteinExistence type="inferred from homology"/>